<dbReference type="Proteomes" id="UP000886653">
    <property type="component" value="Unassembled WGS sequence"/>
</dbReference>
<accession>A0A9P6TDG7</accession>
<dbReference type="AlphaFoldDB" id="A0A9P6TDG7"/>
<name>A0A9P6TDG7_9BASI</name>
<protein>
    <submittedName>
        <fullName evidence="1">Uncharacterized protein</fullName>
    </submittedName>
</protein>
<evidence type="ECO:0000313" key="2">
    <source>
        <dbReference type="Proteomes" id="UP000886653"/>
    </source>
</evidence>
<comment type="caution">
    <text evidence="1">The sequence shown here is derived from an EMBL/GenBank/DDBJ whole genome shotgun (WGS) entry which is preliminary data.</text>
</comment>
<proteinExistence type="predicted"/>
<organism evidence="1 2">
    <name type="scientific">Cronartium quercuum f. sp. fusiforme G11</name>
    <dbReference type="NCBI Taxonomy" id="708437"/>
    <lineage>
        <taxon>Eukaryota</taxon>
        <taxon>Fungi</taxon>
        <taxon>Dikarya</taxon>
        <taxon>Basidiomycota</taxon>
        <taxon>Pucciniomycotina</taxon>
        <taxon>Pucciniomycetes</taxon>
        <taxon>Pucciniales</taxon>
        <taxon>Coleosporiaceae</taxon>
        <taxon>Cronartium</taxon>
    </lineage>
</organism>
<evidence type="ECO:0000313" key="1">
    <source>
        <dbReference type="EMBL" id="KAG0146723.1"/>
    </source>
</evidence>
<dbReference type="EMBL" id="MU167257">
    <property type="protein sequence ID" value="KAG0146723.1"/>
    <property type="molecule type" value="Genomic_DNA"/>
</dbReference>
<reference evidence="1" key="1">
    <citation type="submission" date="2013-11" db="EMBL/GenBank/DDBJ databases">
        <title>Genome sequence of the fusiform rust pathogen reveals effectors for host alternation and coevolution with pine.</title>
        <authorList>
            <consortium name="DOE Joint Genome Institute"/>
            <person name="Smith K."/>
            <person name="Pendleton A."/>
            <person name="Kubisiak T."/>
            <person name="Anderson C."/>
            <person name="Salamov A."/>
            <person name="Aerts A."/>
            <person name="Riley R."/>
            <person name="Clum A."/>
            <person name="Lindquist E."/>
            <person name="Ence D."/>
            <person name="Campbell M."/>
            <person name="Kronenberg Z."/>
            <person name="Feau N."/>
            <person name="Dhillon B."/>
            <person name="Hamelin R."/>
            <person name="Burleigh J."/>
            <person name="Smith J."/>
            <person name="Yandell M."/>
            <person name="Nelson C."/>
            <person name="Grigoriev I."/>
            <person name="Davis J."/>
        </authorList>
    </citation>
    <scope>NUCLEOTIDE SEQUENCE</scope>
    <source>
        <strain evidence="1">G11</strain>
    </source>
</reference>
<keyword evidence="2" id="KW-1185">Reference proteome</keyword>
<gene>
    <name evidence="1" type="ORF">CROQUDRAFT_92390</name>
</gene>
<sequence length="137" mass="15299">MYIIVVKKRKSSPVWPYDVSVGYTSPTFHFRVGLSIVWTPPPNNSAEPVFRTWVPPALASRLFADNSMQAGDEDVKVIQERTGQVQPSGHVTELRSHGTPISRLLPDRAEPVKEAGGDTEPIPSLYHARYLLVSYLK</sequence>